<dbReference type="InterPro" id="IPR001338">
    <property type="entry name" value="Class_I_Hydrophobin"/>
</dbReference>
<evidence type="ECO:0000256" key="4">
    <source>
        <dbReference type="ARBA" id="ARBA00022525"/>
    </source>
</evidence>
<dbReference type="CDD" id="cd23507">
    <property type="entry name" value="hydrophobin_I"/>
    <property type="match status" value="1"/>
</dbReference>
<comment type="similarity">
    <text evidence="2 7">Belongs to the fungal hydrophobin family.</text>
</comment>
<dbReference type="Pfam" id="PF01185">
    <property type="entry name" value="Hydrophobin"/>
    <property type="match status" value="1"/>
</dbReference>
<organism evidence="8">
    <name type="scientific">Phlebiopsis gigantea</name>
    <name type="common">White-rot fungus</name>
    <name type="synonym">Peniophora gigantea</name>
    <dbReference type="NCBI Taxonomy" id="82310"/>
    <lineage>
        <taxon>Eukaryota</taxon>
        <taxon>Fungi</taxon>
        <taxon>Dikarya</taxon>
        <taxon>Basidiomycota</taxon>
        <taxon>Agaricomycotina</taxon>
        <taxon>Agaricomycetes</taxon>
        <taxon>Polyporales</taxon>
        <taxon>Phanerochaetaceae</taxon>
        <taxon>Phlebiopsis</taxon>
    </lineage>
</organism>
<evidence type="ECO:0000256" key="6">
    <source>
        <dbReference type="ARBA" id="ARBA00023157"/>
    </source>
</evidence>
<keyword evidence="3 7" id="KW-0134">Cell wall</keyword>
<keyword evidence="6 7" id="KW-1015">Disulfide bond</keyword>
<evidence type="ECO:0000313" key="8">
    <source>
        <dbReference type="EMBL" id="AAY97885.1"/>
    </source>
</evidence>
<keyword evidence="5 7" id="KW-0732">Signal</keyword>
<evidence type="ECO:0000256" key="7">
    <source>
        <dbReference type="RuleBase" id="RU365009"/>
    </source>
</evidence>
<evidence type="ECO:0000256" key="2">
    <source>
        <dbReference type="ARBA" id="ARBA00010446"/>
    </source>
</evidence>
<reference evidence="8" key="1">
    <citation type="journal article" date="2006" name="FEMS Microbiol. Ecol.">
        <title>Identification and analysis of differentially expressed cDNAs during nonself-competitive interaction between Phlebiopsis gigantea and Heterobasidion parviporum.</title>
        <authorList>
            <person name="Adomas A."/>
            <person name="Eklund M."/>
            <person name="Johansson M."/>
            <person name="Asiegbu F.O."/>
        </authorList>
    </citation>
    <scope>NUCLEOTIDE SEQUENCE</scope>
    <source>
        <tissue evidence="8">Mycelium</tissue>
    </source>
</reference>
<evidence type="ECO:0000256" key="3">
    <source>
        <dbReference type="ARBA" id="ARBA00022512"/>
    </source>
</evidence>
<proteinExistence type="evidence at transcript level"/>
<dbReference type="SMART" id="SM00075">
    <property type="entry name" value="HYDRO"/>
    <property type="match status" value="1"/>
</dbReference>
<accession>Q2VTN9</accession>
<keyword evidence="4 7" id="KW-0964">Secreted</keyword>
<dbReference type="InterPro" id="IPR019778">
    <property type="entry name" value="Class_I_Hydrophobin_CS"/>
</dbReference>
<comment type="subcellular location">
    <subcellularLocation>
        <location evidence="1 7">Secreted</location>
        <location evidence="1 7">Cell wall</location>
    </subcellularLocation>
</comment>
<dbReference type="GO" id="GO:0005199">
    <property type="term" value="F:structural constituent of cell wall"/>
    <property type="evidence" value="ECO:0007669"/>
    <property type="project" value="InterPro"/>
</dbReference>
<dbReference type="AlphaFoldDB" id="Q2VTN9"/>
<sequence>MDICPVNSGHYGRGESSTASSCIPQSQIMKAQPPLSILALPLLAVATPLEVRQNGSCDTGSLQCCTNTISSTSAQGNILLGLLGIVLSDVTGLLGLGCSPISVVGVGSGNACTASPVCCSNNSVGGLINIGCITHYPLIPSAVFWHVATEVDP</sequence>
<evidence type="ECO:0000256" key="5">
    <source>
        <dbReference type="ARBA" id="ARBA00022729"/>
    </source>
</evidence>
<dbReference type="EMBL" id="AY822598">
    <property type="protein sequence ID" value="AAY97885.1"/>
    <property type="molecule type" value="mRNA"/>
</dbReference>
<gene>
    <name evidence="8" type="primary">h2</name>
</gene>
<dbReference type="PROSITE" id="PS00956">
    <property type="entry name" value="HYDROPHOBIN"/>
    <property type="match status" value="1"/>
</dbReference>
<protein>
    <recommendedName>
        <fullName evidence="7">Hydrophobin</fullName>
    </recommendedName>
</protein>
<dbReference type="GO" id="GO:0009277">
    <property type="term" value="C:fungal-type cell wall"/>
    <property type="evidence" value="ECO:0007669"/>
    <property type="project" value="InterPro"/>
</dbReference>
<name>Q2VTN9_PHLGI</name>
<evidence type="ECO:0000256" key="1">
    <source>
        <dbReference type="ARBA" id="ARBA00004191"/>
    </source>
</evidence>